<gene>
    <name evidence="1" type="ORF">BST25_13850</name>
</gene>
<proteinExistence type="predicted"/>
<organism evidence="1 2">
    <name type="scientific">Mycobacterium heidelbergense</name>
    <dbReference type="NCBI Taxonomy" id="53376"/>
    <lineage>
        <taxon>Bacteria</taxon>
        <taxon>Bacillati</taxon>
        <taxon>Actinomycetota</taxon>
        <taxon>Actinomycetes</taxon>
        <taxon>Mycobacteriales</taxon>
        <taxon>Mycobacteriaceae</taxon>
        <taxon>Mycobacterium</taxon>
        <taxon>Mycobacterium simiae complex</taxon>
    </lineage>
</organism>
<name>A0A1X0DKH2_MYCHE</name>
<evidence type="ECO:0000313" key="2">
    <source>
        <dbReference type="Proteomes" id="UP000192566"/>
    </source>
</evidence>
<keyword evidence="2" id="KW-1185">Reference proteome</keyword>
<dbReference type="AlphaFoldDB" id="A0A1X0DKH2"/>
<accession>A0A1X0DKH2</accession>
<dbReference type="Proteomes" id="UP000192566">
    <property type="component" value="Unassembled WGS sequence"/>
</dbReference>
<evidence type="ECO:0000313" key="1">
    <source>
        <dbReference type="EMBL" id="ORA72911.1"/>
    </source>
</evidence>
<dbReference type="EMBL" id="MVHR01000018">
    <property type="protein sequence ID" value="ORA72911.1"/>
    <property type="molecule type" value="Genomic_DNA"/>
</dbReference>
<sequence>MNIMTAKGNVGFAALQTAFQGLANGFTNGWPSLTPIVNDVSAGLTSLLQSIPSVVSNLPLILSNFGGALASNIGLLISNLLRLL</sequence>
<comment type="caution">
    <text evidence="1">The sequence shown here is derived from an EMBL/GenBank/DDBJ whole genome shotgun (WGS) entry which is preliminary data.</text>
</comment>
<protein>
    <submittedName>
        <fullName evidence="1">Uncharacterized protein</fullName>
    </submittedName>
</protein>
<reference evidence="1 2" key="1">
    <citation type="submission" date="2017-02" db="EMBL/GenBank/DDBJ databases">
        <title>The new phylogeny of genus Mycobacterium.</title>
        <authorList>
            <person name="Tortoli E."/>
            <person name="Trovato A."/>
            <person name="Cirillo D.M."/>
        </authorList>
    </citation>
    <scope>NUCLEOTIDE SEQUENCE [LARGE SCALE GENOMIC DNA]</scope>
    <source>
        <strain evidence="1 2">DSM 44471</strain>
    </source>
</reference>